<organism evidence="1 2">
    <name type="scientific">Parablautia intestinalis</name>
    <dbReference type="NCBI Taxonomy" id="2320100"/>
    <lineage>
        <taxon>Bacteria</taxon>
        <taxon>Bacillati</taxon>
        <taxon>Bacillota</taxon>
        <taxon>Clostridia</taxon>
        <taxon>Lachnospirales</taxon>
        <taxon>Lachnospiraceae</taxon>
        <taxon>Parablautia</taxon>
    </lineage>
</organism>
<comment type="caution">
    <text evidence="1">The sequence shown here is derived from an EMBL/GenBank/DDBJ whole genome shotgun (WGS) entry which is preliminary data.</text>
</comment>
<dbReference type="AlphaFoldDB" id="A0A3A9AK18"/>
<dbReference type="Pfam" id="PF06133">
    <property type="entry name" value="Com_YlbF"/>
    <property type="match status" value="1"/>
</dbReference>
<evidence type="ECO:0000313" key="2">
    <source>
        <dbReference type="Proteomes" id="UP000280696"/>
    </source>
</evidence>
<dbReference type="EMBL" id="RAYQ01000006">
    <property type="protein sequence ID" value="RKI91930.1"/>
    <property type="molecule type" value="Genomic_DNA"/>
</dbReference>
<protein>
    <submittedName>
        <fullName evidence="1">YlbF family regulator</fullName>
    </submittedName>
</protein>
<keyword evidence="2" id="KW-1185">Reference proteome</keyword>
<dbReference type="SUPFAM" id="SSF158622">
    <property type="entry name" value="YheA/YmcA-like"/>
    <property type="match status" value="1"/>
</dbReference>
<dbReference type="Proteomes" id="UP000280696">
    <property type="component" value="Unassembled WGS sequence"/>
</dbReference>
<gene>
    <name evidence="1" type="ORF">D7V94_07540</name>
</gene>
<dbReference type="InterPro" id="IPR010368">
    <property type="entry name" value="Com_YlbF"/>
</dbReference>
<evidence type="ECO:0000313" key="1">
    <source>
        <dbReference type="EMBL" id="RKI91930.1"/>
    </source>
</evidence>
<proteinExistence type="predicted"/>
<sequence>MEKNKTSSHDSAYYYGNIRLCLLYAGGIRVMLDSHMEAAVEWFVGAVKNTETYRKYRYQLERIKEKPEMYEKINEFRRRNYEIQNTAQVDELFEKMEAFEREYEKFREDPMVNDFLRAELAFCRLMQEVDTSIAYELDFE</sequence>
<dbReference type="OrthoDB" id="1766338at2"/>
<dbReference type="InterPro" id="IPR023378">
    <property type="entry name" value="YheA/YmcA-like_dom_sf"/>
</dbReference>
<accession>A0A3A9AK18</accession>
<name>A0A3A9AK18_9FIRM</name>
<dbReference type="Gene3D" id="1.20.1500.10">
    <property type="entry name" value="YheA/YmcA-like"/>
    <property type="match status" value="1"/>
</dbReference>
<reference evidence="1 2" key="1">
    <citation type="submission" date="2018-09" db="EMBL/GenBank/DDBJ databases">
        <title>Murine metabolic-syndrome-specific gut microbial biobank.</title>
        <authorList>
            <person name="Liu C."/>
        </authorList>
    </citation>
    <scope>NUCLEOTIDE SEQUENCE [LARGE SCALE GENOMIC DNA]</scope>
    <source>
        <strain evidence="1 2">0.1xD8-82</strain>
    </source>
</reference>